<dbReference type="Gene3D" id="3.30.160.60">
    <property type="entry name" value="Classic Zinc Finger"/>
    <property type="match status" value="2"/>
</dbReference>
<dbReference type="GO" id="GO:0005634">
    <property type="term" value="C:nucleus"/>
    <property type="evidence" value="ECO:0007669"/>
    <property type="project" value="UniProtKB-SubCell"/>
</dbReference>
<feature type="region of interest" description="Disordered" evidence="8">
    <location>
        <begin position="98"/>
        <end position="220"/>
    </location>
</feature>
<keyword evidence="11" id="KW-1185">Reference proteome</keyword>
<feature type="compositionally biased region" description="Basic and acidic residues" evidence="8">
    <location>
        <begin position="134"/>
        <end position="155"/>
    </location>
</feature>
<feature type="domain" description="C2H2-type" evidence="9">
    <location>
        <begin position="340"/>
        <end position="363"/>
    </location>
</feature>
<gene>
    <name evidence="10" type="ORF">AALO_G00208890</name>
</gene>
<sequence>MITRSESQFKGRISSILQVLVEAAVTEICELIDLEVATLRAELSVCRSEKGSARGKLQSTEENISFGNGREFGTADNNDTLPHDIAGREQAERKLFRNQGTPKTSQPCALWNQQSGSEDGKSAPIEGTELDAVSVKKEMLEDSEQSNKARDKQDADTSTVAMALPDPNEDMGSSPSPHTGLEWATSEASTHLSTKCGSKSEPVCDRSTHGVAAAGSRPSCMDCSHESEDDLHEWDSAVAEKHYAQSAQLAQDVDLQREQEEEEHGGAYLTHWTDPASPPRGPPQAHHSMQYLHEEPPDPMGGFGLNLPPGTSDFHNVRGDLSGSHLDMAVHHGADLEERYICPMCGKILRTDRALRAHMKDHTTLHICNHCGKSFARLTNLRVHQNIHMGLKPYTCKFCSKKFSDPSNYNRHKHRCPQSGHT</sequence>
<name>A0AAV6FZ88_9TELE</name>
<protein>
    <recommendedName>
        <fullName evidence="9">C2H2-type domain-containing protein</fullName>
    </recommendedName>
</protein>
<proteinExistence type="predicted"/>
<keyword evidence="3" id="KW-0677">Repeat</keyword>
<keyword evidence="4 7" id="KW-0863">Zinc-finger</keyword>
<dbReference type="InterPro" id="IPR013087">
    <property type="entry name" value="Znf_C2H2_type"/>
</dbReference>
<dbReference type="InterPro" id="IPR036236">
    <property type="entry name" value="Znf_C2H2_sf"/>
</dbReference>
<dbReference type="FunFam" id="3.30.160.60:FF:000065">
    <property type="entry name" value="B-cell CLL/lymphoma 6, member B"/>
    <property type="match status" value="1"/>
</dbReference>
<dbReference type="PROSITE" id="PS50157">
    <property type="entry name" value="ZINC_FINGER_C2H2_2"/>
    <property type="match status" value="3"/>
</dbReference>
<feature type="domain" description="C2H2-type" evidence="9">
    <location>
        <begin position="366"/>
        <end position="393"/>
    </location>
</feature>
<dbReference type="SMART" id="SM00355">
    <property type="entry name" value="ZnF_C2H2"/>
    <property type="match status" value="3"/>
</dbReference>
<dbReference type="AlphaFoldDB" id="A0AAV6FZ88"/>
<dbReference type="Pfam" id="PF00096">
    <property type="entry name" value="zf-C2H2"/>
    <property type="match status" value="3"/>
</dbReference>
<reference evidence="10" key="1">
    <citation type="submission" date="2020-10" db="EMBL/GenBank/DDBJ databases">
        <title>Chromosome-scale genome assembly of the Allis shad, Alosa alosa.</title>
        <authorList>
            <person name="Margot Z."/>
            <person name="Christophe K."/>
            <person name="Cabau C."/>
            <person name="Louis A."/>
            <person name="Berthelot C."/>
            <person name="Parey E."/>
            <person name="Roest Crollius H."/>
            <person name="Montfort J."/>
            <person name="Robinson-Rechavi M."/>
            <person name="Bucao C."/>
            <person name="Bouchez O."/>
            <person name="Gislard M."/>
            <person name="Lluch J."/>
            <person name="Milhes M."/>
            <person name="Lampietro C."/>
            <person name="Lopez Roques C."/>
            <person name="Donnadieu C."/>
            <person name="Braasch I."/>
            <person name="Desvignes T."/>
            <person name="Postlethwait J."/>
            <person name="Bobe J."/>
            <person name="Guiguen Y."/>
        </authorList>
    </citation>
    <scope>NUCLEOTIDE SEQUENCE</scope>
    <source>
        <strain evidence="10">M-15738</strain>
        <tissue evidence="10">Blood</tissue>
    </source>
</reference>
<evidence type="ECO:0000256" key="3">
    <source>
        <dbReference type="ARBA" id="ARBA00022737"/>
    </source>
</evidence>
<dbReference type="PROSITE" id="PS00028">
    <property type="entry name" value="ZINC_FINGER_C2H2_1"/>
    <property type="match status" value="2"/>
</dbReference>
<evidence type="ECO:0000256" key="2">
    <source>
        <dbReference type="ARBA" id="ARBA00022723"/>
    </source>
</evidence>
<evidence type="ECO:0000256" key="5">
    <source>
        <dbReference type="ARBA" id="ARBA00022833"/>
    </source>
</evidence>
<evidence type="ECO:0000259" key="9">
    <source>
        <dbReference type="PROSITE" id="PS50157"/>
    </source>
</evidence>
<accession>A0AAV6FZ88</accession>
<feature type="domain" description="C2H2-type" evidence="9">
    <location>
        <begin position="394"/>
        <end position="422"/>
    </location>
</feature>
<dbReference type="SUPFAM" id="SSF57667">
    <property type="entry name" value="beta-beta-alpha zinc fingers"/>
    <property type="match status" value="2"/>
</dbReference>
<dbReference type="GO" id="GO:0008270">
    <property type="term" value="F:zinc ion binding"/>
    <property type="evidence" value="ECO:0007669"/>
    <property type="project" value="UniProtKB-KW"/>
</dbReference>
<dbReference type="GO" id="GO:0000981">
    <property type="term" value="F:DNA-binding transcription factor activity, RNA polymerase II-specific"/>
    <property type="evidence" value="ECO:0007669"/>
    <property type="project" value="TreeGrafter"/>
</dbReference>
<dbReference type="EMBL" id="JADWDJ010000016">
    <property type="protein sequence ID" value="KAG5268158.1"/>
    <property type="molecule type" value="Genomic_DNA"/>
</dbReference>
<organism evidence="10 11">
    <name type="scientific">Alosa alosa</name>
    <name type="common">allis shad</name>
    <dbReference type="NCBI Taxonomy" id="278164"/>
    <lineage>
        <taxon>Eukaryota</taxon>
        <taxon>Metazoa</taxon>
        <taxon>Chordata</taxon>
        <taxon>Craniata</taxon>
        <taxon>Vertebrata</taxon>
        <taxon>Euteleostomi</taxon>
        <taxon>Actinopterygii</taxon>
        <taxon>Neopterygii</taxon>
        <taxon>Teleostei</taxon>
        <taxon>Clupei</taxon>
        <taxon>Clupeiformes</taxon>
        <taxon>Clupeoidei</taxon>
        <taxon>Clupeidae</taxon>
        <taxon>Alosa</taxon>
    </lineage>
</organism>
<evidence type="ECO:0000256" key="1">
    <source>
        <dbReference type="ARBA" id="ARBA00004123"/>
    </source>
</evidence>
<dbReference type="PANTHER" id="PTHR24394">
    <property type="entry name" value="ZINC FINGER PROTEIN"/>
    <property type="match status" value="1"/>
</dbReference>
<keyword evidence="2" id="KW-0479">Metal-binding</keyword>
<dbReference type="Proteomes" id="UP000823561">
    <property type="component" value="Chromosome 16"/>
</dbReference>
<feature type="region of interest" description="Disordered" evidence="8">
    <location>
        <begin position="255"/>
        <end position="289"/>
    </location>
</feature>
<keyword evidence="6" id="KW-0539">Nucleus</keyword>
<evidence type="ECO:0000256" key="4">
    <source>
        <dbReference type="ARBA" id="ARBA00022771"/>
    </source>
</evidence>
<evidence type="ECO:0000256" key="8">
    <source>
        <dbReference type="SAM" id="MobiDB-lite"/>
    </source>
</evidence>
<feature type="compositionally biased region" description="Polar residues" evidence="8">
    <location>
        <begin position="98"/>
        <end position="117"/>
    </location>
</feature>
<evidence type="ECO:0000313" key="11">
    <source>
        <dbReference type="Proteomes" id="UP000823561"/>
    </source>
</evidence>
<feature type="compositionally biased region" description="Polar residues" evidence="8">
    <location>
        <begin position="186"/>
        <end position="197"/>
    </location>
</feature>
<keyword evidence="5" id="KW-0862">Zinc</keyword>
<evidence type="ECO:0000256" key="6">
    <source>
        <dbReference type="ARBA" id="ARBA00023242"/>
    </source>
</evidence>
<evidence type="ECO:0000256" key="7">
    <source>
        <dbReference type="PROSITE-ProRule" id="PRU00042"/>
    </source>
</evidence>
<dbReference type="PANTHER" id="PTHR24394:SF58">
    <property type="entry name" value="ZINC FINGER AND BTB DOMAIN CONTAINING 33"/>
    <property type="match status" value="1"/>
</dbReference>
<evidence type="ECO:0000313" key="10">
    <source>
        <dbReference type="EMBL" id="KAG5268158.1"/>
    </source>
</evidence>
<comment type="caution">
    <text evidence="10">The sequence shown here is derived from an EMBL/GenBank/DDBJ whole genome shotgun (WGS) entry which is preliminary data.</text>
</comment>
<comment type="subcellular location">
    <subcellularLocation>
        <location evidence="1">Nucleus</location>
    </subcellularLocation>
</comment>